<proteinExistence type="predicted"/>
<organism evidence="2 3">
    <name type="scientific">Pichia kudriavzevii</name>
    <name type="common">Yeast</name>
    <name type="synonym">Issatchenkia orientalis</name>
    <dbReference type="NCBI Taxonomy" id="4909"/>
    <lineage>
        <taxon>Eukaryota</taxon>
        <taxon>Fungi</taxon>
        <taxon>Dikarya</taxon>
        <taxon>Ascomycota</taxon>
        <taxon>Saccharomycotina</taxon>
        <taxon>Pichiomycetes</taxon>
        <taxon>Pichiales</taxon>
        <taxon>Pichiaceae</taxon>
        <taxon>Pichia</taxon>
    </lineage>
</organism>
<accession>A0A1Z8JV60</accession>
<reference evidence="1 4" key="2">
    <citation type="submission" date="2018-06" db="EMBL/GenBank/DDBJ databases">
        <title>Population genomics shows no distinction between pathogenic Candida krusei and environmental Pichia kudriavzevii: One species, four names.</title>
        <authorList>
            <person name="Douglass A.P."/>
            <person name="Offei B."/>
            <person name="Braun-Galleani S."/>
            <person name="Coughlan A.Y."/>
            <person name="Martos A."/>
            <person name="Ortiz-Merino R.A."/>
            <person name="Byrne K.P."/>
            <person name="Wolfe K.H."/>
        </authorList>
    </citation>
    <scope>NUCLEOTIDE SEQUENCE [LARGE SCALE GENOMIC DNA]</scope>
    <source>
        <strain evidence="1 4">CBS573</strain>
    </source>
</reference>
<evidence type="ECO:0000313" key="2">
    <source>
        <dbReference type="EMBL" id="OUT24456.1"/>
    </source>
</evidence>
<reference evidence="2 3" key="1">
    <citation type="submission" date="2017-05" db="EMBL/GenBank/DDBJ databases">
        <title>The Genome Sequence of Candida krusei Ckrusei653.</title>
        <authorList>
            <person name="Cuomo C."/>
            <person name="Forche A."/>
            <person name="Young S."/>
            <person name="Abouelleil A."/>
            <person name="Cao P."/>
            <person name="Chapman S."/>
            <person name="Cusick C."/>
            <person name="Shea T."/>
            <person name="Nusbaum C."/>
            <person name="Birren B."/>
        </authorList>
    </citation>
    <scope>NUCLEOTIDE SEQUENCE [LARGE SCALE GENOMIC DNA]</scope>
    <source>
        <strain evidence="2 3">Ckrusei653</strain>
    </source>
</reference>
<name>A0A1Z8JV60_PICKU</name>
<evidence type="ECO:0000313" key="1">
    <source>
        <dbReference type="EMBL" id="AWU76916.1"/>
    </source>
</evidence>
<dbReference type="GeneID" id="40384711"/>
<dbReference type="Proteomes" id="UP000249293">
    <property type="component" value="Chromosome 3"/>
</dbReference>
<dbReference type="AlphaFoldDB" id="A0A1Z8JV60"/>
<evidence type="ECO:0000313" key="4">
    <source>
        <dbReference type="Proteomes" id="UP000249293"/>
    </source>
</evidence>
<gene>
    <name evidence="1" type="ORF">C5L36_0C08295</name>
    <name evidence="2" type="ORF">CAS74_000844</name>
</gene>
<dbReference type="EMBL" id="CP028775">
    <property type="protein sequence ID" value="AWU76916.1"/>
    <property type="molecule type" value="Genomic_DNA"/>
</dbReference>
<dbReference type="VEuPathDB" id="FungiDB:C5L36_0C08295"/>
<dbReference type="RefSeq" id="XP_029322393.1">
    <property type="nucleotide sequence ID" value="XM_029466533.1"/>
</dbReference>
<sequence>MLRLLVTRNNLMGRGGAFAHVSTRSATTITSPNDKKLINLLARLDKFENESQIFDKLDELYLLSERKGFFNLNSNNLEFLSNNNKITNKMTNLYNFNDLNQLVHSQFLNPLMVNQMPVVAPNNINELRNSLKLKPQPRAGTNASLKTNLFQSNQYSFKPNVASIANAIPGLNAFSSPMSTGGSNKPVDSYINLLQGLAKNDVELKQKIEQILEAFDKEDDYFFNYVLEFWISGKSFNKIKAQKMQQKVGDGQLPSNLTMS</sequence>
<keyword evidence="4" id="KW-1185">Reference proteome</keyword>
<evidence type="ECO:0000313" key="3">
    <source>
        <dbReference type="Proteomes" id="UP000195871"/>
    </source>
</evidence>
<dbReference type="OrthoDB" id="3996201at2759"/>
<dbReference type="Proteomes" id="UP000195871">
    <property type="component" value="Unassembled WGS sequence"/>
</dbReference>
<dbReference type="KEGG" id="pkz:C5L36_0C08295"/>
<protein>
    <submittedName>
        <fullName evidence="2">Uncharacterized protein</fullName>
    </submittedName>
</protein>
<dbReference type="EMBL" id="NHMM01000001">
    <property type="protein sequence ID" value="OUT24456.1"/>
    <property type="molecule type" value="Genomic_DNA"/>
</dbReference>